<sequence>MEILGIRIEMLENIWSYRELFIRGIWVTLGLTAVGYIGGFILGLIVGLGKLSKRKWLHYPAKIYIDFFRGTPLLVQILLIHTALIPSMFGHSLGFFVSGSLALMLNSAAYNAEIIRAGIQSLDKGQMEAARSLGMPHNTAMKLIILPQAFRRMIPPLGNEMIALLKDSSLVTVIAASDLLYAGKIVAGAYQRFWEPYLTVAILYLILTFICGKLIAYVEKRFSNSYVPSSRKSIFSMRRSTIGGGMR</sequence>
<evidence type="ECO:0000256" key="3">
    <source>
        <dbReference type="ARBA" id="ARBA00022448"/>
    </source>
</evidence>
<keyword evidence="3 9" id="KW-0813">Transport</keyword>
<dbReference type="PANTHER" id="PTHR30614:SF20">
    <property type="entry name" value="GLUTAMINE TRANSPORT SYSTEM PERMEASE PROTEIN GLNP"/>
    <property type="match status" value="1"/>
</dbReference>
<feature type="transmembrane region" description="Helical" evidence="9">
    <location>
        <begin position="196"/>
        <end position="216"/>
    </location>
</feature>
<evidence type="ECO:0000256" key="7">
    <source>
        <dbReference type="ARBA" id="ARBA00022989"/>
    </source>
</evidence>
<comment type="subcellular location">
    <subcellularLocation>
        <location evidence="1 9">Cell membrane</location>
        <topology evidence="1 9">Multi-pass membrane protein</topology>
    </subcellularLocation>
</comment>
<feature type="transmembrane region" description="Helical" evidence="9">
    <location>
        <begin position="20"/>
        <end position="46"/>
    </location>
</feature>
<comment type="similarity">
    <text evidence="2">Belongs to the binding-protein-dependent transport system permease family. HisMQ subfamily.</text>
</comment>
<comment type="caution">
    <text evidence="11">The sequence shown here is derived from an EMBL/GenBank/DDBJ whole genome shotgun (WGS) entry which is preliminary data.</text>
</comment>
<evidence type="ECO:0000256" key="9">
    <source>
        <dbReference type="RuleBase" id="RU363032"/>
    </source>
</evidence>
<keyword evidence="7 9" id="KW-1133">Transmembrane helix</keyword>
<dbReference type="EMBL" id="BJYL01000029">
    <property type="protein sequence ID" value="GEN83956.1"/>
    <property type="molecule type" value="Genomic_DNA"/>
</dbReference>
<evidence type="ECO:0000313" key="12">
    <source>
        <dbReference type="Proteomes" id="UP000321901"/>
    </source>
</evidence>
<reference evidence="11 12" key="1">
    <citation type="submission" date="2019-07" db="EMBL/GenBank/DDBJ databases">
        <title>Whole genome shotgun sequence of Sporosarcina luteola NBRC 105378.</title>
        <authorList>
            <person name="Hosoyama A."/>
            <person name="Uohara A."/>
            <person name="Ohji S."/>
            <person name="Ichikawa N."/>
        </authorList>
    </citation>
    <scope>NUCLEOTIDE SEQUENCE [LARGE SCALE GENOMIC DNA]</scope>
    <source>
        <strain evidence="11 12">NBRC 105378</strain>
    </source>
</reference>
<feature type="domain" description="ABC transmembrane type-1" evidence="10">
    <location>
        <begin position="25"/>
        <end position="215"/>
    </location>
</feature>
<evidence type="ECO:0000256" key="4">
    <source>
        <dbReference type="ARBA" id="ARBA00022475"/>
    </source>
</evidence>
<evidence type="ECO:0000256" key="1">
    <source>
        <dbReference type="ARBA" id="ARBA00004651"/>
    </source>
</evidence>
<dbReference type="FunFam" id="1.10.3720.10:FF:000033">
    <property type="entry name" value="Polar amino acid ABC transporter permease"/>
    <property type="match status" value="1"/>
</dbReference>
<evidence type="ECO:0000313" key="11">
    <source>
        <dbReference type="EMBL" id="GEN83956.1"/>
    </source>
</evidence>
<evidence type="ECO:0000256" key="2">
    <source>
        <dbReference type="ARBA" id="ARBA00010072"/>
    </source>
</evidence>
<evidence type="ECO:0000259" key="10">
    <source>
        <dbReference type="PROSITE" id="PS50928"/>
    </source>
</evidence>
<protein>
    <submittedName>
        <fullName evidence="11">Amino acid ABC transporter permease</fullName>
    </submittedName>
</protein>
<dbReference type="CDD" id="cd06261">
    <property type="entry name" value="TM_PBP2"/>
    <property type="match status" value="1"/>
</dbReference>
<dbReference type="GO" id="GO:0022857">
    <property type="term" value="F:transmembrane transporter activity"/>
    <property type="evidence" value="ECO:0007669"/>
    <property type="project" value="InterPro"/>
</dbReference>
<keyword evidence="6" id="KW-0029">Amino-acid transport</keyword>
<dbReference type="PANTHER" id="PTHR30614">
    <property type="entry name" value="MEMBRANE COMPONENT OF AMINO ACID ABC TRANSPORTER"/>
    <property type="match status" value="1"/>
</dbReference>
<keyword evidence="12" id="KW-1185">Reference proteome</keyword>
<organism evidence="11 12">
    <name type="scientific">Sporosarcina luteola</name>
    <dbReference type="NCBI Taxonomy" id="582850"/>
    <lineage>
        <taxon>Bacteria</taxon>
        <taxon>Bacillati</taxon>
        <taxon>Bacillota</taxon>
        <taxon>Bacilli</taxon>
        <taxon>Bacillales</taxon>
        <taxon>Caryophanaceae</taxon>
        <taxon>Sporosarcina</taxon>
    </lineage>
</organism>
<dbReference type="Gene3D" id="1.10.3720.10">
    <property type="entry name" value="MetI-like"/>
    <property type="match status" value="1"/>
</dbReference>
<dbReference type="AlphaFoldDB" id="A0A511Z932"/>
<evidence type="ECO:0000256" key="8">
    <source>
        <dbReference type="ARBA" id="ARBA00023136"/>
    </source>
</evidence>
<keyword evidence="4" id="KW-1003">Cell membrane</keyword>
<accession>A0A511Z932</accession>
<dbReference type="Proteomes" id="UP000321901">
    <property type="component" value="Unassembled WGS sequence"/>
</dbReference>
<evidence type="ECO:0000256" key="6">
    <source>
        <dbReference type="ARBA" id="ARBA00022970"/>
    </source>
</evidence>
<proteinExistence type="inferred from homology"/>
<gene>
    <name evidence="11" type="ORF">SLU01_22680</name>
</gene>
<name>A0A511Z932_9BACL</name>
<feature type="transmembrane region" description="Helical" evidence="9">
    <location>
        <begin position="67"/>
        <end position="87"/>
    </location>
</feature>
<dbReference type="NCBIfam" id="TIGR01726">
    <property type="entry name" value="HEQRo_perm_3TM"/>
    <property type="match status" value="1"/>
</dbReference>
<dbReference type="InterPro" id="IPR010065">
    <property type="entry name" value="AA_ABC_transptr_permease_3TM"/>
</dbReference>
<dbReference type="InterPro" id="IPR035906">
    <property type="entry name" value="MetI-like_sf"/>
</dbReference>
<dbReference type="RefSeq" id="WP_147058359.1">
    <property type="nucleotide sequence ID" value="NZ_BJYL01000029.1"/>
</dbReference>
<dbReference type="InterPro" id="IPR043429">
    <property type="entry name" value="ArtM/GltK/GlnP/TcyL/YhdX-like"/>
</dbReference>
<keyword evidence="8 9" id="KW-0472">Membrane</keyword>
<dbReference type="Pfam" id="PF00528">
    <property type="entry name" value="BPD_transp_1"/>
    <property type="match status" value="1"/>
</dbReference>
<evidence type="ECO:0000256" key="5">
    <source>
        <dbReference type="ARBA" id="ARBA00022692"/>
    </source>
</evidence>
<dbReference type="OrthoDB" id="9805999at2"/>
<keyword evidence="5 9" id="KW-0812">Transmembrane</keyword>
<dbReference type="GO" id="GO:0043190">
    <property type="term" value="C:ATP-binding cassette (ABC) transporter complex"/>
    <property type="evidence" value="ECO:0007669"/>
    <property type="project" value="InterPro"/>
</dbReference>
<dbReference type="InterPro" id="IPR000515">
    <property type="entry name" value="MetI-like"/>
</dbReference>
<dbReference type="SUPFAM" id="SSF161098">
    <property type="entry name" value="MetI-like"/>
    <property type="match status" value="1"/>
</dbReference>
<dbReference type="GO" id="GO:0006865">
    <property type="term" value="P:amino acid transport"/>
    <property type="evidence" value="ECO:0007669"/>
    <property type="project" value="UniProtKB-KW"/>
</dbReference>
<dbReference type="PROSITE" id="PS50928">
    <property type="entry name" value="ABC_TM1"/>
    <property type="match status" value="1"/>
</dbReference>